<keyword evidence="6 9" id="KW-0648">Protein biosynthesis</keyword>
<protein>
    <recommendedName>
        <fullName evidence="9">Leucine--tRNA ligase</fullName>
        <ecNumber evidence="9">6.1.1.4</ecNumber>
    </recommendedName>
    <alternativeName>
        <fullName evidence="9">Leucyl-tRNA synthetase</fullName>
        <shortName evidence="9">LeuRS</shortName>
    </alternativeName>
</protein>
<evidence type="ECO:0000259" key="12">
    <source>
        <dbReference type="Pfam" id="PF08264"/>
    </source>
</evidence>
<evidence type="ECO:0000256" key="1">
    <source>
        <dbReference type="ARBA" id="ARBA00005594"/>
    </source>
</evidence>
<feature type="domain" description="Methionyl/Valyl/Leucyl/Isoleucyl-tRNA synthetase anticodon-binding" evidence="12">
    <location>
        <begin position="684"/>
        <end position="785"/>
    </location>
</feature>
<feature type="domain" description="Aminoacyl-tRNA synthetase class Ia" evidence="11">
    <location>
        <begin position="419"/>
        <end position="621"/>
    </location>
</feature>
<dbReference type="PROSITE" id="PS00178">
    <property type="entry name" value="AA_TRNA_LIGASE_I"/>
    <property type="match status" value="1"/>
</dbReference>
<dbReference type="Gene3D" id="3.10.20.590">
    <property type="match status" value="1"/>
</dbReference>
<dbReference type="InterPro" id="IPR001412">
    <property type="entry name" value="aa-tRNA-synth_I_CS"/>
</dbReference>
<evidence type="ECO:0000256" key="10">
    <source>
        <dbReference type="RuleBase" id="RU363035"/>
    </source>
</evidence>
<dbReference type="CDD" id="cd07958">
    <property type="entry name" value="Anticodon_Ia_Leu_BEm"/>
    <property type="match status" value="1"/>
</dbReference>
<keyword evidence="4 9" id="KW-0547">Nucleotide-binding</keyword>
<dbReference type="SUPFAM" id="SSF50677">
    <property type="entry name" value="ValRS/IleRS/LeuRS editing domain"/>
    <property type="match status" value="1"/>
</dbReference>
<evidence type="ECO:0000313" key="16">
    <source>
        <dbReference type="Proteomes" id="UP000004018"/>
    </source>
</evidence>
<dbReference type="InterPro" id="IPR015413">
    <property type="entry name" value="Methionyl/Leucyl_tRNA_Synth"/>
</dbReference>
<dbReference type="SUPFAM" id="SSF47323">
    <property type="entry name" value="Anticodon-binding domain of a subclass of class I aminoacyl-tRNA synthetases"/>
    <property type="match status" value="1"/>
</dbReference>
<keyword evidence="7 9" id="KW-0030">Aminoacyl-tRNA synthetase</keyword>
<dbReference type="Proteomes" id="UP000004018">
    <property type="component" value="Unassembled WGS sequence"/>
</dbReference>
<evidence type="ECO:0000256" key="4">
    <source>
        <dbReference type="ARBA" id="ARBA00022741"/>
    </source>
</evidence>
<keyword evidence="2 9" id="KW-0963">Cytoplasm</keyword>
<evidence type="ECO:0000259" key="11">
    <source>
        <dbReference type="Pfam" id="PF00133"/>
    </source>
</evidence>
<evidence type="ECO:0000259" key="13">
    <source>
        <dbReference type="Pfam" id="PF09334"/>
    </source>
</evidence>
<name>A0ABN0D2C4_9FIRM</name>
<evidence type="ECO:0000256" key="8">
    <source>
        <dbReference type="ARBA" id="ARBA00047469"/>
    </source>
</evidence>
<dbReference type="Pfam" id="PF00133">
    <property type="entry name" value="tRNA-synt_1"/>
    <property type="match status" value="1"/>
</dbReference>
<feature type="short sequence motif" description="'KMSKS' region" evidence="9">
    <location>
        <begin position="581"/>
        <end position="585"/>
    </location>
</feature>
<comment type="subcellular location">
    <subcellularLocation>
        <location evidence="9">Cytoplasm</location>
    </subcellularLocation>
</comment>
<sequence length="826" mass="94858">MEKYIPQEIEKKWQEIWRQEHRDGCKNEDARPPYYVLEMFPYPSGNLHMGHVRNYTIGDVMARYRRMKGFNVLHPMGYDAFGMPAENAAIKHNIPPAEWTYKNIENMTRQQRELGLSYDWDREVATCHEEYYKWTQWIFELFYKRGLAYRKEAKVNWCEHCNTVLANEQVIDGTCWRCDQPVVKKDLKQWFFKITDYADQLLEDLKLLPGWPERVKTMQKNWIGRSEGTELSFDVPSIHKRVQLFTTRVDTVFGVSYIVLAPEHPYVAELIKDKENEAELQAFITRMKNMSDIERTANDAKKEGMFTGAYAVNPLNGAQVPIWIANYVLADYGTGAVMGVPAHDQRDWDFAHEFNLPVHLVIQNKTHTLSIETMTEAYHESGTLVNSGDFDGLTDAEARKAVTQWLQEKKLGKGTVNYKLRDWLISRQRYWGAPIPIIYCPQCGEQLVPEEQLPVTLPTDVTFTAGAVSPLATSREFVHCTCPKCGGPATRETDTMDTFVCSSWYYLRYIDARNTAQAWNPEYAKKWLGVDQYIGGIEHAILHLMYSRFCMKVFHDAGLVAVKEPFERLLTQGMVLMDGSKMSKSKGNVVSPEDIIAKYGADTGRLFILFAAPPERDLEWSEQGVEGSYRFLHRVWRIVEQYMDMLDTAETAKRPYTEAEKALRRQEFLSIAKVGEDIQGRDGKYSFNTAVSSIMEYVNALYAYAGKEKTIQKEVGVEAIRNLLKILAPFTPHIAEELWHQAGFSGSIHGQSWPEVEAEALKVAAIEMPVQINGKVREHITVPTDCTAEDIKASVLQQPRIQEWLKDKTVVKCIIVPKKIINLVVK</sequence>
<feature type="binding site" evidence="9">
    <location>
        <position position="584"/>
    </location>
    <ligand>
        <name>ATP</name>
        <dbReference type="ChEBI" id="CHEBI:30616"/>
    </ligand>
</feature>
<dbReference type="InterPro" id="IPR014729">
    <property type="entry name" value="Rossmann-like_a/b/a_fold"/>
</dbReference>
<feature type="domain" description="Methionyl/Leucyl tRNA synthetase" evidence="13">
    <location>
        <begin position="36"/>
        <end position="180"/>
    </location>
</feature>
<evidence type="ECO:0000259" key="14">
    <source>
        <dbReference type="Pfam" id="PF13603"/>
    </source>
</evidence>
<dbReference type="PRINTS" id="PR00985">
    <property type="entry name" value="TRNASYNTHLEU"/>
</dbReference>
<gene>
    <name evidence="9 15" type="primary">leuS</name>
    <name evidence="15" type="ORF">HMPREF1039_0182</name>
</gene>
<dbReference type="InterPro" id="IPR009080">
    <property type="entry name" value="tRNAsynth_Ia_anticodon-bd"/>
</dbReference>
<evidence type="ECO:0000256" key="2">
    <source>
        <dbReference type="ARBA" id="ARBA00022490"/>
    </source>
</evidence>
<dbReference type="InterPro" id="IPR025709">
    <property type="entry name" value="Leu_tRNA-synth_edit"/>
</dbReference>
<dbReference type="Pfam" id="PF08264">
    <property type="entry name" value="Anticodon_1"/>
    <property type="match status" value="1"/>
</dbReference>
<feature type="domain" description="Leucyl-tRNA synthetase editing" evidence="14">
    <location>
        <begin position="220"/>
        <end position="406"/>
    </location>
</feature>
<dbReference type="NCBIfam" id="TIGR00396">
    <property type="entry name" value="leuS_bact"/>
    <property type="match status" value="1"/>
</dbReference>
<comment type="similarity">
    <text evidence="1 9 10">Belongs to the class-I aminoacyl-tRNA synthetase family.</text>
</comment>
<comment type="catalytic activity">
    <reaction evidence="8 9">
        <text>tRNA(Leu) + L-leucine + ATP = L-leucyl-tRNA(Leu) + AMP + diphosphate</text>
        <dbReference type="Rhea" id="RHEA:11688"/>
        <dbReference type="Rhea" id="RHEA-COMP:9613"/>
        <dbReference type="Rhea" id="RHEA-COMP:9622"/>
        <dbReference type="ChEBI" id="CHEBI:30616"/>
        <dbReference type="ChEBI" id="CHEBI:33019"/>
        <dbReference type="ChEBI" id="CHEBI:57427"/>
        <dbReference type="ChEBI" id="CHEBI:78442"/>
        <dbReference type="ChEBI" id="CHEBI:78494"/>
        <dbReference type="ChEBI" id="CHEBI:456215"/>
        <dbReference type="EC" id="6.1.1.4"/>
    </reaction>
</comment>
<keyword evidence="3 9" id="KW-0436">Ligase</keyword>
<keyword evidence="16" id="KW-1185">Reference proteome</keyword>
<evidence type="ECO:0000256" key="3">
    <source>
        <dbReference type="ARBA" id="ARBA00022598"/>
    </source>
</evidence>
<evidence type="ECO:0000256" key="6">
    <source>
        <dbReference type="ARBA" id="ARBA00022917"/>
    </source>
</evidence>
<dbReference type="Gene3D" id="3.40.50.620">
    <property type="entry name" value="HUPs"/>
    <property type="match status" value="2"/>
</dbReference>
<dbReference type="CDD" id="cd00812">
    <property type="entry name" value="LeuRS_core"/>
    <property type="match status" value="1"/>
</dbReference>
<proteinExistence type="inferred from homology"/>
<dbReference type="GO" id="GO:0004823">
    <property type="term" value="F:leucine-tRNA ligase activity"/>
    <property type="evidence" value="ECO:0007669"/>
    <property type="project" value="UniProtKB-EC"/>
</dbReference>
<dbReference type="Pfam" id="PF09334">
    <property type="entry name" value="tRNA-synt_1g"/>
    <property type="match status" value="1"/>
</dbReference>
<accession>A0ABN0D2C4</accession>
<dbReference type="InterPro" id="IPR002300">
    <property type="entry name" value="aa-tRNA-synth_Ia"/>
</dbReference>
<dbReference type="HAMAP" id="MF_00049_B">
    <property type="entry name" value="Leu_tRNA_synth_B"/>
    <property type="match status" value="1"/>
</dbReference>
<keyword evidence="5 9" id="KW-0067">ATP-binding</keyword>
<dbReference type="Gene3D" id="1.10.730.10">
    <property type="entry name" value="Isoleucyl-tRNA Synthetase, Domain 1"/>
    <property type="match status" value="1"/>
</dbReference>
<reference evidence="15 16" key="1">
    <citation type="submission" date="2011-04" db="EMBL/GenBank/DDBJ databases">
        <authorList>
            <person name="Harkins D.M."/>
            <person name="Madupu R."/>
            <person name="Durkin A.S."/>
            <person name="Torralba M."/>
            <person name="Methe B."/>
            <person name="Sutton G.G."/>
            <person name="Nelson K.E."/>
        </authorList>
    </citation>
    <scope>NUCLEOTIDE SEQUENCE [LARGE SCALE GENOMIC DNA]</scope>
    <source>
        <strain evidence="15 16">UPII 199-6</strain>
    </source>
</reference>
<feature type="short sequence motif" description="'HIGH' region" evidence="9">
    <location>
        <begin position="41"/>
        <end position="51"/>
    </location>
</feature>
<dbReference type="InterPro" id="IPR002302">
    <property type="entry name" value="Leu-tRNA-ligase"/>
</dbReference>
<evidence type="ECO:0000256" key="9">
    <source>
        <dbReference type="HAMAP-Rule" id="MF_00049"/>
    </source>
</evidence>
<dbReference type="EMBL" id="AFIJ01000007">
    <property type="protein sequence ID" value="EGL42034.1"/>
    <property type="molecule type" value="Genomic_DNA"/>
</dbReference>
<evidence type="ECO:0000256" key="7">
    <source>
        <dbReference type="ARBA" id="ARBA00023146"/>
    </source>
</evidence>
<dbReference type="Pfam" id="PF13603">
    <property type="entry name" value="tRNA-synt_1_2"/>
    <property type="match status" value="1"/>
</dbReference>
<dbReference type="InterPro" id="IPR013155">
    <property type="entry name" value="M/V/L/I-tRNA-synth_anticd-bd"/>
</dbReference>
<dbReference type="SUPFAM" id="SSF52374">
    <property type="entry name" value="Nucleotidylyl transferase"/>
    <property type="match status" value="1"/>
</dbReference>
<comment type="caution">
    <text evidence="15">The sequence shown here is derived from an EMBL/GenBank/DDBJ whole genome shotgun (WGS) entry which is preliminary data.</text>
</comment>
<organism evidence="15 16">
    <name type="scientific">Megasphaera lornae</name>
    <dbReference type="NCBI Taxonomy" id="1000568"/>
    <lineage>
        <taxon>Bacteria</taxon>
        <taxon>Bacillati</taxon>
        <taxon>Bacillota</taxon>
        <taxon>Negativicutes</taxon>
        <taxon>Veillonellales</taxon>
        <taxon>Veillonellaceae</taxon>
        <taxon>Megasphaera</taxon>
    </lineage>
</organism>
<dbReference type="InterPro" id="IPR009008">
    <property type="entry name" value="Val/Leu/Ile-tRNA-synth_edit"/>
</dbReference>
<dbReference type="PANTHER" id="PTHR43740">
    <property type="entry name" value="LEUCYL-TRNA SYNTHETASE"/>
    <property type="match status" value="1"/>
</dbReference>
<dbReference type="RefSeq" id="WP_007390495.1">
    <property type="nucleotide sequence ID" value="NZ_AFIJ01000007.1"/>
</dbReference>
<evidence type="ECO:0000313" key="15">
    <source>
        <dbReference type="EMBL" id="EGL42034.1"/>
    </source>
</evidence>
<dbReference type="EC" id="6.1.1.4" evidence="9"/>
<dbReference type="PANTHER" id="PTHR43740:SF2">
    <property type="entry name" value="LEUCINE--TRNA LIGASE, MITOCHONDRIAL"/>
    <property type="match status" value="1"/>
</dbReference>
<evidence type="ECO:0000256" key="5">
    <source>
        <dbReference type="ARBA" id="ARBA00022840"/>
    </source>
</evidence>